<gene>
    <name evidence="3" type="ORF">DP114_25100</name>
</gene>
<dbReference type="Proteomes" id="UP000503129">
    <property type="component" value="Chromosome"/>
</dbReference>
<accession>A0A856MKS3</accession>
<dbReference type="RefSeq" id="WP_169264630.1">
    <property type="nucleotide sequence ID" value="NZ_CAWOXK010000001.1"/>
</dbReference>
<protein>
    <submittedName>
        <fullName evidence="3">Peptidase</fullName>
    </submittedName>
</protein>
<dbReference type="KEGG" id="bsen:DP114_25100"/>
<sequence length="257" mass="28261">MAIQNINLGTLSETPTPVEHHSVNSSEPYDTYRFRLDSPGNINLSLTGTSADADVVLYRDVNNNGVIDDGVDTWIQNSTFGYNEAHDEAINVVAEAGNYIAKVYSFNDNSTDYDLRLSTTRSYSTTPSNLLSKEFTAGDWTGIFQDQTFNGSLGDSNTSDLYYFHLLRIGGSVGSDTISSITLSGLSNDADIRLIRDSNNNRIVDAGEEIDKSQNLGTANDTIFNINQGGSYYLQVYQYSGSTDYTLNFDYTYVPPA</sequence>
<dbReference type="Gene3D" id="2.60.120.380">
    <property type="match status" value="2"/>
</dbReference>
<evidence type="ECO:0000313" key="4">
    <source>
        <dbReference type="Proteomes" id="UP000503129"/>
    </source>
</evidence>
<dbReference type="Pfam" id="PF04151">
    <property type="entry name" value="PPC"/>
    <property type="match status" value="1"/>
</dbReference>
<evidence type="ECO:0000259" key="2">
    <source>
        <dbReference type="Pfam" id="PF04151"/>
    </source>
</evidence>
<keyword evidence="4" id="KW-1185">Reference proteome</keyword>
<dbReference type="SUPFAM" id="SSF89260">
    <property type="entry name" value="Collagen-binding domain"/>
    <property type="match status" value="2"/>
</dbReference>
<organism evidence="3 4">
    <name type="scientific">Brasilonema sennae CENA114</name>
    <dbReference type="NCBI Taxonomy" id="415709"/>
    <lineage>
        <taxon>Bacteria</taxon>
        <taxon>Bacillati</taxon>
        <taxon>Cyanobacteriota</taxon>
        <taxon>Cyanophyceae</taxon>
        <taxon>Nostocales</taxon>
        <taxon>Scytonemataceae</taxon>
        <taxon>Brasilonema</taxon>
        <taxon>Bromeliae group (in: Brasilonema)</taxon>
    </lineage>
</organism>
<feature type="domain" description="Peptidase C-terminal archaeal/bacterial" evidence="2">
    <location>
        <begin position="29"/>
        <end position="105"/>
    </location>
</feature>
<name>A0A856MKS3_9CYAN</name>
<reference evidence="3 4" key="1">
    <citation type="submission" date="2018-06" db="EMBL/GenBank/DDBJ databases">
        <title>Comparative genomics of Brasilonema spp. strains.</title>
        <authorList>
            <person name="Alvarenga D.O."/>
            <person name="Fiore M.F."/>
            <person name="Varani A.M."/>
        </authorList>
    </citation>
    <scope>NUCLEOTIDE SEQUENCE [LARGE SCALE GENOMIC DNA]</scope>
    <source>
        <strain evidence="3 4">CENA114</strain>
    </source>
</reference>
<dbReference type="AlphaFoldDB" id="A0A856MKS3"/>
<evidence type="ECO:0000256" key="1">
    <source>
        <dbReference type="SAM" id="MobiDB-lite"/>
    </source>
</evidence>
<feature type="region of interest" description="Disordered" evidence="1">
    <location>
        <begin position="1"/>
        <end position="25"/>
    </location>
</feature>
<feature type="compositionally biased region" description="Polar residues" evidence="1">
    <location>
        <begin position="1"/>
        <end position="15"/>
    </location>
</feature>
<proteinExistence type="predicted"/>
<dbReference type="EMBL" id="CP030118">
    <property type="protein sequence ID" value="QDL10740.1"/>
    <property type="molecule type" value="Genomic_DNA"/>
</dbReference>
<dbReference type="InterPro" id="IPR007280">
    <property type="entry name" value="Peptidase_C_arc/bac"/>
</dbReference>
<evidence type="ECO:0000313" key="3">
    <source>
        <dbReference type="EMBL" id="QDL10740.1"/>
    </source>
</evidence>